<accession>A0A2A2T9Q9</accession>
<name>A0A2A2T9Q9_9CYAN</name>
<evidence type="ECO:0000313" key="3">
    <source>
        <dbReference type="Proteomes" id="UP000218238"/>
    </source>
</evidence>
<dbReference type="Proteomes" id="UP000218238">
    <property type="component" value="Unassembled WGS sequence"/>
</dbReference>
<keyword evidence="1" id="KW-0472">Membrane</keyword>
<sequence length="87" mass="9610">MLPICYQFRDESLLQMRKNATLAISINLLSTVAGTVVGTWVAIPPTQERQEINNLQPILIGVGLGEIIGLILALLVIWIRGENERSI</sequence>
<proteinExistence type="predicted"/>
<feature type="transmembrane region" description="Helical" evidence="1">
    <location>
        <begin position="55"/>
        <end position="79"/>
    </location>
</feature>
<dbReference type="EMBL" id="NTFS01000720">
    <property type="protein sequence ID" value="PAX45730.1"/>
    <property type="molecule type" value="Genomic_DNA"/>
</dbReference>
<comment type="caution">
    <text evidence="2">The sequence shown here is derived from an EMBL/GenBank/DDBJ whole genome shotgun (WGS) entry which is preliminary data.</text>
</comment>
<organism evidence="2 3">
    <name type="scientific">Brunnivagina elsteri CCALA 953</name>
    <dbReference type="NCBI Taxonomy" id="987040"/>
    <lineage>
        <taxon>Bacteria</taxon>
        <taxon>Bacillati</taxon>
        <taxon>Cyanobacteriota</taxon>
        <taxon>Cyanophyceae</taxon>
        <taxon>Nostocales</taxon>
        <taxon>Calotrichaceae</taxon>
        <taxon>Brunnivagina</taxon>
    </lineage>
</organism>
<feature type="transmembrane region" description="Helical" evidence="1">
    <location>
        <begin position="21"/>
        <end position="43"/>
    </location>
</feature>
<gene>
    <name evidence="2" type="ORF">CK510_30205</name>
</gene>
<keyword evidence="1" id="KW-0812">Transmembrane</keyword>
<dbReference type="RefSeq" id="WP_095725094.1">
    <property type="nucleotide sequence ID" value="NZ_NTFS01000720.1"/>
</dbReference>
<evidence type="ECO:0000313" key="2">
    <source>
        <dbReference type="EMBL" id="PAX45730.1"/>
    </source>
</evidence>
<keyword evidence="1" id="KW-1133">Transmembrane helix</keyword>
<reference evidence="2 3" key="1">
    <citation type="submission" date="2017-08" db="EMBL/GenBank/DDBJ databases">
        <title>Draft genome sequence of filamentous cyanobacterium Calothrix elsteri CCALA 953.</title>
        <authorList>
            <person name="Gagunashvili A.N."/>
            <person name="Elster J."/>
            <person name="Andresson O.S."/>
        </authorList>
    </citation>
    <scope>NUCLEOTIDE SEQUENCE [LARGE SCALE GENOMIC DNA]</scope>
    <source>
        <strain evidence="2 3">CCALA 953</strain>
    </source>
</reference>
<protein>
    <submittedName>
        <fullName evidence="2">Uncharacterized protein</fullName>
    </submittedName>
</protein>
<keyword evidence="3" id="KW-1185">Reference proteome</keyword>
<dbReference type="OrthoDB" id="490270at2"/>
<dbReference type="AlphaFoldDB" id="A0A2A2T9Q9"/>
<evidence type="ECO:0000256" key="1">
    <source>
        <dbReference type="SAM" id="Phobius"/>
    </source>
</evidence>